<dbReference type="SUPFAM" id="SSF50475">
    <property type="entry name" value="FMN-binding split barrel"/>
    <property type="match status" value="1"/>
</dbReference>
<proteinExistence type="predicted"/>
<evidence type="ECO:0000256" key="1">
    <source>
        <dbReference type="SAM" id="MobiDB-lite"/>
    </source>
</evidence>
<accession>A0ABR6EH83</accession>
<feature type="region of interest" description="Disordered" evidence="1">
    <location>
        <begin position="190"/>
        <end position="257"/>
    </location>
</feature>
<dbReference type="InterPro" id="IPR012349">
    <property type="entry name" value="Split_barrel_FMN-bd"/>
</dbReference>
<evidence type="ECO:0000313" key="3">
    <source>
        <dbReference type="EMBL" id="MBB1244335.1"/>
    </source>
</evidence>
<dbReference type="InterPro" id="IPR011576">
    <property type="entry name" value="Pyridox_Oxase_N"/>
</dbReference>
<dbReference type="Proteomes" id="UP000766698">
    <property type="component" value="Unassembled WGS sequence"/>
</dbReference>
<comment type="caution">
    <text evidence="3">The sequence shown here is derived from an EMBL/GenBank/DDBJ whole genome shotgun (WGS) entry which is preliminary data.</text>
</comment>
<sequence length="314" mass="32885">MLDHLNERMCEFVAQQEMFFLATADARGECDNTFRAGPPGFLRVLDTHTLAFPEYRGNGVHASLGNIQENPHLGILLVDFLNARIGLHVNGTARLVEDAAMRADHPDLPVDPVPGRRAELWVEVTVEEAYIHCSKHIPQFQKAPRRPARAWGTDDVRRKGGDYFGVAAGAATRAAKADAASAAKSGAAEAAPAAAPAKSGTPTDASPTPAPAPHAGTNPQPGGARNPGEAARPGREPAPTPASASAPGSAKSGGSGRLSASVLAWQREARRVLAEAEARGRTAARASEAAASHRHADRAGRADRAFQGWFTGTA</sequence>
<name>A0ABR6EH83_9ACTN</name>
<dbReference type="Gene3D" id="2.30.110.10">
    <property type="entry name" value="Electron Transport, Fmn-binding Protein, Chain A"/>
    <property type="match status" value="1"/>
</dbReference>
<feature type="compositionally biased region" description="Low complexity" evidence="1">
    <location>
        <begin position="241"/>
        <end position="250"/>
    </location>
</feature>
<reference evidence="4" key="1">
    <citation type="journal article" date="2020" name="Syst. Appl. Microbiol.">
        <title>Streptomyces alkaliterrae sp. nov., isolated from an alkaline soil, and emended descriptions of Streptomyces alkaliphilus, Streptomyces calidiresistens and Streptomyces durbertensis.</title>
        <authorList>
            <person name="Swiecimska M."/>
            <person name="Golinska P."/>
            <person name="Nouioui I."/>
            <person name="Wypij M."/>
            <person name="Rai M."/>
            <person name="Sangal V."/>
            <person name="Goodfellow M."/>
        </authorList>
    </citation>
    <scope>NUCLEOTIDE SEQUENCE [LARGE SCALE GENOMIC DNA]</scope>
    <source>
        <strain evidence="4">DSM 104538</strain>
    </source>
</reference>
<dbReference type="PANTHER" id="PTHR42815:SF2">
    <property type="entry name" value="FAD-BINDING, PUTATIVE (AFU_ORTHOLOGUE AFUA_6G07600)-RELATED"/>
    <property type="match status" value="1"/>
</dbReference>
<feature type="region of interest" description="Disordered" evidence="1">
    <location>
        <begin position="278"/>
        <end position="314"/>
    </location>
</feature>
<dbReference type="EMBL" id="WMLF01000145">
    <property type="protein sequence ID" value="MBB1244335.1"/>
    <property type="molecule type" value="Genomic_DNA"/>
</dbReference>
<organism evidence="3 4">
    <name type="scientific">Streptomyces durbertensis</name>
    <dbReference type="NCBI Taxonomy" id="2448886"/>
    <lineage>
        <taxon>Bacteria</taxon>
        <taxon>Bacillati</taxon>
        <taxon>Actinomycetota</taxon>
        <taxon>Actinomycetes</taxon>
        <taxon>Kitasatosporales</taxon>
        <taxon>Streptomycetaceae</taxon>
        <taxon>Streptomyces</taxon>
    </lineage>
</organism>
<feature type="compositionally biased region" description="Low complexity" evidence="1">
    <location>
        <begin position="190"/>
        <end position="219"/>
    </location>
</feature>
<feature type="compositionally biased region" description="Low complexity" evidence="1">
    <location>
        <begin position="281"/>
        <end position="290"/>
    </location>
</feature>
<protein>
    <submittedName>
        <fullName evidence="3">Pyridoxamine 5'-phosphate oxidase family protein</fullName>
    </submittedName>
</protein>
<feature type="domain" description="Pyridoxamine 5'-phosphate oxidase N-terminal" evidence="2">
    <location>
        <begin position="6"/>
        <end position="128"/>
    </location>
</feature>
<gene>
    <name evidence="3" type="ORF">GL263_12300</name>
</gene>
<dbReference type="Pfam" id="PF01243">
    <property type="entry name" value="PNPOx_N"/>
    <property type="match status" value="1"/>
</dbReference>
<dbReference type="PANTHER" id="PTHR42815">
    <property type="entry name" value="FAD-BINDING, PUTATIVE (AFU_ORTHOLOGUE AFUA_6G07600)-RELATED"/>
    <property type="match status" value="1"/>
</dbReference>
<keyword evidence="4" id="KW-1185">Reference proteome</keyword>
<evidence type="ECO:0000313" key="4">
    <source>
        <dbReference type="Proteomes" id="UP000766698"/>
    </source>
</evidence>
<evidence type="ECO:0000259" key="2">
    <source>
        <dbReference type="Pfam" id="PF01243"/>
    </source>
</evidence>